<dbReference type="InterPro" id="IPR041373">
    <property type="entry name" value="RT_RNaseH"/>
</dbReference>
<dbReference type="CDD" id="cd09274">
    <property type="entry name" value="RNase_HI_RT_Ty3"/>
    <property type="match status" value="1"/>
</dbReference>
<keyword evidence="2" id="KW-0548">Nucleotidyltransferase</keyword>
<evidence type="ECO:0000313" key="9">
    <source>
        <dbReference type="Proteomes" id="UP001159363"/>
    </source>
</evidence>
<gene>
    <name evidence="8" type="ORF">PR048_005967</name>
</gene>
<dbReference type="EMBL" id="JARBHB010000002">
    <property type="protein sequence ID" value="KAJ8893376.1"/>
    <property type="molecule type" value="Genomic_DNA"/>
</dbReference>
<feature type="domain" description="Reverse transcriptase" evidence="7">
    <location>
        <begin position="1"/>
        <end position="167"/>
    </location>
</feature>
<dbReference type="Pfam" id="PF00078">
    <property type="entry name" value="RVT_1"/>
    <property type="match status" value="1"/>
</dbReference>
<keyword evidence="4" id="KW-0255">Endonuclease</keyword>
<keyword evidence="9" id="KW-1185">Reference proteome</keyword>
<dbReference type="CDD" id="cd01647">
    <property type="entry name" value="RT_LTR"/>
    <property type="match status" value="1"/>
</dbReference>
<keyword evidence="5" id="KW-0378">Hydrolase</keyword>
<proteinExistence type="predicted"/>
<evidence type="ECO:0000256" key="1">
    <source>
        <dbReference type="ARBA" id="ARBA00022679"/>
    </source>
</evidence>
<dbReference type="InterPro" id="IPR043128">
    <property type="entry name" value="Rev_trsase/Diguanyl_cyclase"/>
</dbReference>
<sequence length="409" mass="47147">MILVTQKTANGIKICPVTDFCALNQLTKRFVYPLPLIDETLDMLGGANFFTTMNCISGFWQVKVDPADQEKTGFSTLGGHYHYLRMPFGLINTPNTFAKLMNDTLARLINQICIVYLDGIIVFSKTDEEHISNLRLVFNRLRAANRMMKPEKCNFMLRTVNYLEYVISEDGIRPDKDKIAIIKEYLARKTVKEIHQFIGLVSYYRRFIPNFSKIAQSLTELTKKDVTFEWNEIREKAFVELHEALCDNPVLKYPDFSLSFFEICNSSGTAMDAVLSQKINGSDHPIFYISQKLNKAERNYSTTERECPCVFLVLKKWHYLYGCKFTVVTDHRPLRWLLQIKEPTSHLARWYLLLSEYDFEIIHKAGKANANADVLSRIPAHLVTPPYEPVACVGQGTDKARARKRPENI</sequence>
<dbReference type="InterPro" id="IPR050951">
    <property type="entry name" value="Retrovirus_Pol_polyprotein"/>
</dbReference>
<evidence type="ECO:0000256" key="3">
    <source>
        <dbReference type="ARBA" id="ARBA00022722"/>
    </source>
</evidence>
<reference evidence="8 9" key="1">
    <citation type="submission" date="2023-02" db="EMBL/GenBank/DDBJ databases">
        <title>LHISI_Scaffold_Assembly.</title>
        <authorList>
            <person name="Stuart O.P."/>
            <person name="Cleave R."/>
            <person name="Magrath M.J.L."/>
            <person name="Mikheyev A.S."/>
        </authorList>
    </citation>
    <scope>NUCLEOTIDE SEQUENCE [LARGE SCALE GENOMIC DNA]</scope>
    <source>
        <strain evidence="8">Daus_M_001</strain>
        <tissue evidence="8">Leg muscle</tissue>
    </source>
</reference>
<dbReference type="Pfam" id="PF17917">
    <property type="entry name" value="RT_RNaseH"/>
    <property type="match status" value="1"/>
</dbReference>
<dbReference type="Gene3D" id="3.30.70.270">
    <property type="match status" value="2"/>
</dbReference>
<comment type="caution">
    <text evidence="8">The sequence shown here is derived from an EMBL/GenBank/DDBJ whole genome shotgun (WGS) entry which is preliminary data.</text>
</comment>
<evidence type="ECO:0000256" key="6">
    <source>
        <dbReference type="ARBA" id="ARBA00022918"/>
    </source>
</evidence>
<keyword evidence="3" id="KW-0540">Nuclease</keyword>
<keyword evidence="6" id="KW-0695">RNA-directed DNA polymerase</keyword>
<dbReference type="Gene3D" id="3.10.20.370">
    <property type="match status" value="1"/>
</dbReference>
<evidence type="ECO:0000256" key="5">
    <source>
        <dbReference type="ARBA" id="ARBA00022801"/>
    </source>
</evidence>
<accession>A0ABQ9IAL9</accession>
<protein>
    <recommendedName>
        <fullName evidence="7">Reverse transcriptase domain-containing protein</fullName>
    </recommendedName>
</protein>
<dbReference type="InterPro" id="IPR043502">
    <property type="entry name" value="DNA/RNA_pol_sf"/>
</dbReference>
<evidence type="ECO:0000256" key="4">
    <source>
        <dbReference type="ARBA" id="ARBA00022759"/>
    </source>
</evidence>
<evidence type="ECO:0000259" key="7">
    <source>
        <dbReference type="PROSITE" id="PS50878"/>
    </source>
</evidence>
<evidence type="ECO:0000256" key="2">
    <source>
        <dbReference type="ARBA" id="ARBA00022695"/>
    </source>
</evidence>
<dbReference type="Proteomes" id="UP001159363">
    <property type="component" value="Chromosome 2"/>
</dbReference>
<dbReference type="PANTHER" id="PTHR37984">
    <property type="entry name" value="PROTEIN CBG26694"/>
    <property type="match status" value="1"/>
</dbReference>
<dbReference type="PANTHER" id="PTHR37984:SF5">
    <property type="entry name" value="PROTEIN NYNRIN-LIKE"/>
    <property type="match status" value="1"/>
</dbReference>
<organism evidence="8 9">
    <name type="scientific">Dryococelus australis</name>
    <dbReference type="NCBI Taxonomy" id="614101"/>
    <lineage>
        <taxon>Eukaryota</taxon>
        <taxon>Metazoa</taxon>
        <taxon>Ecdysozoa</taxon>
        <taxon>Arthropoda</taxon>
        <taxon>Hexapoda</taxon>
        <taxon>Insecta</taxon>
        <taxon>Pterygota</taxon>
        <taxon>Neoptera</taxon>
        <taxon>Polyneoptera</taxon>
        <taxon>Phasmatodea</taxon>
        <taxon>Verophasmatodea</taxon>
        <taxon>Anareolatae</taxon>
        <taxon>Phasmatidae</taxon>
        <taxon>Eurycanthinae</taxon>
        <taxon>Dryococelus</taxon>
    </lineage>
</organism>
<keyword evidence="1" id="KW-0808">Transferase</keyword>
<dbReference type="PROSITE" id="PS50878">
    <property type="entry name" value="RT_POL"/>
    <property type="match status" value="1"/>
</dbReference>
<dbReference type="Gene3D" id="3.10.10.10">
    <property type="entry name" value="HIV Type 1 Reverse Transcriptase, subunit A, domain 1"/>
    <property type="match status" value="1"/>
</dbReference>
<dbReference type="InterPro" id="IPR000477">
    <property type="entry name" value="RT_dom"/>
</dbReference>
<dbReference type="SUPFAM" id="SSF56672">
    <property type="entry name" value="DNA/RNA polymerases"/>
    <property type="match status" value="1"/>
</dbReference>
<evidence type="ECO:0000313" key="8">
    <source>
        <dbReference type="EMBL" id="KAJ8893376.1"/>
    </source>
</evidence>
<name>A0ABQ9IAL9_9NEOP</name>